<evidence type="ECO:0000313" key="1">
    <source>
        <dbReference type="EMBL" id="SBR86148.1"/>
    </source>
</evidence>
<reference evidence="1" key="1">
    <citation type="submission" date="2016-05" db="EMBL/GenBank/DDBJ databases">
        <authorList>
            <person name="Lavstsen T."/>
            <person name="Jespersen J.S."/>
        </authorList>
    </citation>
    <scope>NUCLEOTIDE SEQUENCE</scope>
    <source>
        <tissue evidence="1">Brain</tissue>
    </source>
</reference>
<gene>
    <name evidence="1" type="primary">ALDH9A1B</name>
</gene>
<accession>A0A1A8PY34</accession>
<name>A0A1A8PY34_9TELE</name>
<reference evidence="1" key="2">
    <citation type="submission" date="2016-06" db="EMBL/GenBank/DDBJ databases">
        <title>The genome of a short-lived fish provides insights into sex chromosome evolution and the genetic control of aging.</title>
        <authorList>
            <person name="Reichwald K."/>
            <person name="Felder M."/>
            <person name="Petzold A."/>
            <person name="Koch P."/>
            <person name="Groth M."/>
            <person name="Platzer M."/>
        </authorList>
    </citation>
    <scope>NUCLEOTIDE SEQUENCE</scope>
    <source>
        <tissue evidence="1">Brain</tissue>
    </source>
</reference>
<sequence>LLSCLQFFEKVQGSEGSEQFLLLSSRVCWLVSALGIHFGIWY</sequence>
<proteinExistence type="predicted"/>
<protein>
    <submittedName>
        <fullName evidence="1">Aldehyde dehydrogenase 9 family, member A1b</fullName>
    </submittedName>
</protein>
<feature type="non-terminal residue" evidence="1">
    <location>
        <position position="1"/>
    </location>
</feature>
<dbReference type="EMBL" id="HAEH01009053">
    <property type="protein sequence ID" value="SBR86148.1"/>
    <property type="molecule type" value="Transcribed_RNA"/>
</dbReference>
<dbReference type="AlphaFoldDB" id="A0A1A8PY34"/>
<organism evidence="1">
    <name type="scientific">Nothobranchius rachovii</name>
    <name type="common">bluefin notho</name>
    <dbReference type="NCBI Taxonomy" id="451742"/>
    <lineage>
        <taxon>Eukaryota</taxon>
        <taxon>Metazoa</taxon>
        <taxon>Chordata</taxon>
        <taxon>Craniata</taxon>
        <taxon>Vertebrata</taxon>
        <taxon>Euteleostomi</taxon>
        <taxon>Actinopterygii</taxon>
        <taxon>Neopterygii</taxon>
        <taxon>Teleostei</taxon>
        <taxon>Neoteleostei</taxon>
        <taxon>Acanthomorphata</taxon>
        <taxon>Ovalentaria</taxon>
        <taxon>Atherinomorphae</taxon>
        <taxon>Cyprinodontiformes</taxon>
        <taxon>Nothobranchiidae</taxon>
        <taxon>Nothobranchius</taxon>
    </lineage>
</organism>